<keyword evidence="3 7" id="KW-0732">Signal</keyword>
<dbReference type="OrthoDB" id="10253408at2759"/>
<keyword evidence="11" id="KW-1185">Reference proteome</keyword>
<organism evidence="10 11">
    <name type="scientific">Amborella trichopoda</name>
    <dbReference type="NCBI Taxonomy" id="13333"/>
    <lineage>
        <taxon>Eukaryota</taxon>
        <taxon>Viridiplantae</taxon>
        <taxon>Streptophyta</taxon>
        <taxon>Embryophyta</taxon>
        <taxon>Tracheophyta</taxon>
        <taxon>Spermatophyta</taxon>
        <taxon>Magnoliopsida</taxon>
        <taxon>Amborellales</taxon>
        <taxon>Amborellaceae</taxon>
        <taxon>Amborella</taxon>
    </lineage>
</organism>
<dbReference type="InterPro" id="IPR013201">
    <property type="entry name" value="Prot_inhib_I29"/>
</dbReference>
<dbReference type="SMART" id="SM00848">
    <property type="entry name" value="Inhibitor_I29"/>
    <property type="match status" value="1"/>
</dbReference>
<dbReference type="eggNOG" id="KOG1543">
    <property type="taxonomic scope" value="Eukaryota"/>
</dbReference>
<evidence type="ECO:0000259" key="9">
    <source>
        <dbReference type="SMART" id="SM00848"/>
    </source>
</evidence>
<evidence type="ECO:0000256" key="2">
    <source>
        <dbReference type="ARBA" id="ARBA00022670"/>
    </source>
</evidence>
<dbReference type="Pfam" id="PF00112">
    <property type="entry name" value="Peptidase_C1"/>
    <property type="match status" value="1"/>
</dbReference>
<protein>
    <submittedName>
        <fullName evidence="10">Uncharacterized protein</fullName>
    </submittedName>
</protein>
<dbReference type="OMA" id="DEMIPSW"/>
<dbReference type="Gramene" id="ERM97590">
    <property type="protein sequence ID" value="ERM97590"/>
    <property type="gene ID" value="AMTR_s00374p00005120"/>
</dbReference>
<dbReference type="Gene3D" id="3.90.70.10">
    <property type="entry name" value="Cysteine proteinases"/>
    <property type="match status" value="1"/>
</dbReference>
<dbReference type="InterPro" id="IPR038765">
    <property type="entry name" value="Papain-like_cys_pep_sf"/>
</dbReference>
<dbReference type="CDD" id="cd02248">
    <property type="entry name" value="Peptidase_C1A"/>
    <property type="match status" value="1"/>
</dbReference>
<dbReference type="GO" id="GO:0005615">
    <property type="term" value="C:extracellular space"/>
    <property type="evidence" value="ECO:0000318"/>
    <property type="project" value="GO_Central"/>
</dbReference>
<sequence length="333" mass="36701">MARLVFSLSTVLFVGLWLPSVAPRQLEEDTMSVRFDQWMANHGVEYESIEEKEKRFNVFKENLRFIESVNAEKRSYKLSLNTFADLSLDEFRKQYLGLRGDATARKKAPVEPFMYANLSAPNTMDWREQGVVTPIKNQQTCGCCWAFSAVAAMESITKMKTGNLVSLSEQQVLDCTGGGSKGCLGGFMDEAFRFIIHNGGLARETDYPYQSIQGGTCDAQKSSSKAATITDYHDVPPADEDSLLLAVANQPVSVGIDGSAFGFKHYSEGVFTGDCGTQLNHAVTIIGYGTEDGVDYWLIKNSWGEAWGDNGYMKLKRGDDLCGIADLASYPVA</sequence>
<dbReference type="PROSITE" id="PS00139">
    <property type="entry name" value="THIOL_PROTEASE_CYS"/>
    <property type="match status" value="1"/>
</dbReference>
<evidence type="ECO:0000256" key="4">
    <source>
        <dbReference type="ARBA" id="ARBA00022801"/>
    </source>
</evidence>
<dbReference type="InterPro" id="IPR039417">
    <property type="entry name" value="Peptidase_C1A_papain-like"/>
</dbReference>
<dbReference type="InterPro" id="IPR000169">
    <property type="entry name" value="Pept_cys_AS"/>
</dbReference>
<dbReference type="InterPro" id="IPR000668">
    <property type="entry name" value="Peptidase_C1A_C"/>
</dbReference>
<comment type="similarity">
    <text evidence="1">Belongs to the peptidase C1 family.</text>
</comment>
<accession>W1NRE5</accession>
<name>W1NRE5_AMBTC</name>
<dbReference type="GO" id="GO:0004197">
    <property type="term" value="F:cysteine-type endopeptidase activity"/>
    <property type="evidence" value="ECO:0000318"/>
    <property type="project" value="GO_Central"/>
</dbReference>
<dbReference type="MEROPS" id="I29.003"/>
<dbReference type="SUPFAM" id="SSF54001">
    <property type="entry name" value="Cysteine proteinases"/>
    <property type="match status" value="1"/>
</dbReference>
<dbReference type="InterPro" id="IPR025660">
    <property type="entry name" value="Pept_his_AS"/>
</dbReference>
<dbReference type="HOGENOM" id="CLU_012184_1_0_1"/>
<dbReference type="GO" id="GO:0005764">
    <property type="term" value="C:lysosome"/>
    <property type="evidence" value="ECO:0000318"/>
    <property type="project" value="GO_Central"/>
</dbReference>
<evidence type="ECO:0000256" key="5">
    <source>
        <dbReference type="ARBA" id="ARBA00022807"/>
    </source>
</evidence>
<gene>
    <name evidence="10" type="ORF">AMTR_s00374p00005120</name>
</gene>
<dbReference type="Proteomes" id="UP000017836">
    <property type="component" value="Unassembled WGS sequence"/>
</dbReference>
<feature type="domain" description="Cathepsin propeptide inhibitor" evidence="9">
    <location>
        <begin position="35"/>
        <end position="91"/>
    </location>
</feature>
<dbReference type="KEGG" id="atr:18425573"/>
<evidence type="ECO:0000256" key="7">
    <source>
        <dbReference type="SAM" id="SignalP"/>
    </source>
</evidence>
<dbReference type="PROSITE" id="PS00639">
    <property type="entry name" value="THIOL_PROTEASE_HIS"/>
    <property type="match status" value="1"/>
</dbReference>
<dbReference type="EMBL" id="KI395975">
    <property type="protein sequence ID" value="ERM97590.1"/>
    <property type="molecule type" value="Genomic_DNA"/>
</dbReference>
<keyword evidence="6" id="KW-1015">Disulfide bond</keyword>
<dbReference type="InterPro" id="IPR013128">
    <property type="entry name" value="Peptidase_C1A"/>
</dbReference>
<dbReference type="PRINTS" id="PR00705">
    <property type="entry name" value="PAPAIN"/>
</dbReference>
<dbReference type="InterPro" id="IPR025661">
    <property type="entry name" value="Pept_asp_AS"/>
</dbReference>
<evidence type="ECO:0000313" key="11">
    <source>
        <dbReference type="Proteomes" id="UP000017836"/>
    </source>
</evidence>
<dbReference type="FunFam" id="3.90.70.10:FF:000067">
    <property type="entry name" value="Senescence-specific cysteine protease"/>
    <property type="match status" value="1"/>
</dbReference>
<keyword evidence="2" id="KW-0645">Protease</keyword>
<dbReference type="PROSITE" id="PS00640">
    <property type="entry name" value="THIOL_PROTEASE_ASN"/>
    <property type="match status" value="1"/>
</dbReference>
<evidence type="ECO:0000256" key="6">
    <source>
        <dbReference type="ARBA" id="ARBA00023157"/>
    </source>
</evidence>
<dbReference type="AlphaFoldDB" id="W1NRE5"/>
<proteinExistence type="inferred from homology"/>
<feature type="signal peptide" evidence="7">
    <location>
        <begin position="1"/>
        <end position="23"/>
    </location>
</feature>
<evidence type="ECO:0000256" key="3">
    <source>
        <dbReference type="ARBA" id="ARBA00022729"/>
    </source>
</evidence>
<keyword evidence="5" id="KW-0788">Thiol protease</keyword>
<reference evidence="11" key="1">
    <citation type="journal article" date="2013" name="Science">
        <title>The Amborella genome and the evolution of flowering plants.</title>
        <authorList>
            <consortium name="Amborella Genome Project"/>
        </authorList>
    </citation>
    <scope>NUCLEOTIDE SEQUENCE [LARGE SCALE GENOMIC DNA]</scope>
</reference>
<feature type="chain" id="PRO_5018698963" evidence="7">
    <location>
        <begin position="24"/>
        <end position="333"/>
    </location>
</feature>
<dbReference type="PANTHER" id="PTHR12411">
    <property type="entry name" value="CYSTEINE PROTEASE FAMILY C1-RELATED"/>
    <property type="match status" value="1"/>
</dbReference>
<dbReference type="GO" id="GO:0051603">
    <property type="term" value="P:proteolysis involved in protein catabolic process"/>
    <property type="evidence" value="ECO:0000318"/>
    <property type="project" value="GO_Central"/>
</dbReference>
<keyword evidence="4" id="KW-0378">Hydrolase</keyword>
<evidence type="ECO:0000256" key="1">
    <source>
        <dbReference type="ARBA" id="ARBA00008455"/>
    </source>
</evidence>
<dbReference type="SMART" id="SM00645">
    <property type="entry name" value="Pept_C1"/>
    <property type="match status" value="1"/>
</dbReference>
<evidence type="ECO:0000313" key="10">
    <source>
        <dbReference type="EMBL" id="ERM97590.1"/>
    </source>
</evidence>
<evidence type="ECO:0000259" key="8">
    <source>
        <dbReference type="SMART" id="SM00645"/>
    </source>
</evidence>
<feature type="domain" description="Peptidase C1A papain C-terminal" evidence="8">
    <location>
        <begin position="120"/>
        <end position="332"/>
    </location>
</feature>
<dbReference type="Pfam" id="PF08246">
    <property type="entry name" value="Inhibitor_I29"/>
    <property type="match status" value="1"/>
</dbReference>